<evidence type="ECO:0000313" key="2">
    <source>
        <dbReference type="EMBL" id="TWP33660.1"/>
    </source>
</evidence>
<protein>
    <submittedName>
        <fullName evidence="2">Uncharacterized protein</fullName>
    </submittedName>
</protein>
<feature type="transmembrane region" description="Helical" evidence="1">
    <location>
        <begin position="6"/>
        <end position="25"/>
    </location>
</feature>
<dbReference type="EMBL" id="VCQV01000037">
    <property type="protein sequence ID" value="TWP33660.1"/>
    <property type="molecule type" value="Genomic_DNA"/>
</dbReference>
<dbReference type="AlphaFoldDB" id="A0A563DTS4"/>
<keyword evidence="3" id="KW-1185">Reference proteome</keyword>
<name>A0A563DTS4_9MICO</name>
<keyword evidence="1" id="KW-0472">Membrane</keyword>
<keyword evidence="1" id="KW-0812">Transmembrane</keyword>
<gene>
    <name evidence="2" type="ORF">FGL98_20215</name>
</gene>
<dbReference type="OrthoDB" id="4747837at2"/>
<proteinExistence type="predicted"/>
<accession>A0A563DTS4</accession>
<reference evidence="2 3" key="2">
    <citation type="submission" date="2019-08" db="EMBL/GenBank/DDBJ databases">
        <title>Jejuicoccus antrihumi gen. nov., sp. nov., a new member of the family Dermacoccaceae isolated from a cave.</title>
        <authorList>
            <person name="Schumann P."/>
            <person name="Kim I.S."/>
        </authorList>
    </citation>
    <scope>NUCLEOTIDE SEQUENCE [LARGE SCALE GENOMIC DNA]</scope>
    <source>
        <strain evidence="2 3">C5-26</strain>
    </source>
</reference>
<dbReference type="RefSeq" id="WP_146319873.1">
    <property type="nucleotide sequence ID" value="NZ_VCQV01000037.1"/>
</dbReference>
<reference evidence="2 3" key="1">
    <citation type="submission" date="2019-05" db="EMBL/GenBank/DDBJ databases">
        <authorList>
            <person name="Lee S.D."/>
        </authorList>
    </citation>
    <scope>NUCLEOTIDE SEQUENCE [LARGE SCALE GENOMIC DNA]</scope>
    <source>
        <strain evidence="2 3">C5-26</strain>
    </source>
</reference>
<dbReference type="Proteomes" id="UP000320244">
    <property type="component" value="Unassembled WGS sequence"/>
</dbReference>
<keyword evidence="1" id="KW-1133">Transmembrane helix</keyword>
<sequence length="103" mass="11160">MSNRFDSYTAYSIGCAGVWGAILALGRRRLDAPTWRVLRLVCGGWWIGWTSATIARSGYPPAKPLTPTGARRLRNVSIVLVALGLANVARMMVTGKRLPTDSA</sequence>
<evidence type="ECO:0000313" key="3">
    <source>
        <dbReference type="Proteomes" id="UP000320244"/>
    </source>
</evidence>
<comment type="caution">
    <text evidence="2">The sequence shown here is derived from an EMBL/GenBank/DDBJ whole genome shotgun (WGS) entry which is preliminary data.</text>
</comment>
<evidence type="ECO:0000256" key="1">
    <source>
        <dbReference type="SAM" id="Phobius"/>
    </source>
</evidence>
<feature type="transmembrane region" description="Helical" evidence="1">
    <location>
        <begin position="75"/>
        <end position="93"/>
    </location>
</feature>
<organism evidence="2 3">
    <name type="scientific">Leekyejoonella antrihumi</name>
    <dbReference type="NCBI Taxonomy" id="1660198"/>
    <lineage>
        <taxon>Bacteria</taxon>
        <taxon>Bacillati</taxon>
        <taxon>Actinomycetota</taxon>
        <taxon>Actinomycetes</taxon>
        <taxon>Micrococcales</taxon>
        <taxon>Dermacoccaceae</taxon>
        <taxon>Leekyejoonella</taxon>
    </lineage>
</organism>